<evidence type="ECO:0000313" key="2">
    <source>
        <dbReference type="Proteomes" id="UP000325211"/>
    </source>
</evidence>
<dbReference type="PANTHER" id="PTHR47623">
    <property type="entry name" value="OS09G0287300 PROTEIN"/>
    <property type="match status" value="1"/>
</dbReference>
<proteinExistence type="predicted"/>
<dbReference type="PANTHER" id="PTHR47623:SF1">
    <property type="entry name" value="OS09G0287300 PROTEIN"/>
    <property type="match status" value="1"/>
</dbReference>
<dbReference type="SMART" id="SM00855">
    <property type="entry name" value="PGAM"/>
    <property type="match status" value="1"/>
</dbReference>
<dbReference type="Gene3D" id="3.40.50.1240">
    <property type="entry name" value="Phosphoglycerate mutase-like"/>
    <property type="match status" value="1"/>
</dbReference>
<dbReference type="InterPro" id="IPR029033">
    <property type="entry name" value="His_PPase_superfam"/>
</dbReference>
<dbReference type="InterPro" id="IPR013078">
    <property type="entry name" value="His_Pase_superF_clade-1"/>
</dbReference>
<evidence type="ECO:0000313" key="1">
    <source>
        <dbReference type="EMBL" id="QES46928.1"/>
    </source>
</evidence>
<dbReference type="RefSeq" id="WP_150205808.1">
    <property type="nucleotide sequence ID" value="NZ_CP029190.1"/>
</dbReference>
<dbReference type="SUPFAM" id="SSF53254">
    <property type="entry name" value="Phosphoglycerate mutase-like"/>
    <property type="match status" value="1"/>
</dbReference>
<organism evidence="1 2">
    <name type="scientific">Streptomyces venezuelae</name>
    <dbReference type="NCBI Taxonomy" id="54571"/>
    <lineage>
        <taxon>Bacteria</taxon>
        <taxon>Bacillati</taxon>
        <taxon>Actinomycetota</taxon>
        <taxon>Actinomycetes</taxon>
        <taxon>Kitasatosporales</taxon>
        <taxon>Streptomycetaceae</taxon>
        <taxon>Streptomyces</taxon>
    </lineage>
</organism>
<gene>
    <name evidence="1" type="ORF">DEJ50_02755</name>
</gene>
<protein>
    <submittedName>
        <fullName evidence="1">Histidine phosphatase family protein</fullName>
    </submittedName>
</protein>
<name>A0A5P2CYS7_STRVZ</name>
<reference evidence="1 2" key="1">
    <citation type="submission" date="2018-05" db="EMBL/GenBank/DDBJ databases">
        <title>Streptomyces venezuelae.</title>
        <authorList>
            <person name="Kim W."/>
            <person name="Lee N."/>
            <person name="Cho B.-K."/>
        </authorList>
    </citation>
    <scope>NUCLEOTIDE SEQUENCE [LARGE SCALE GENOMIC DNA]</scope>
    <source>
        <strain evidence="1 2">ATCC 21782</strain>
    </source>
</reference>
<dbReference type="EMBL" id="CP029190">
    <property type="protein sequence ID" value="QES46928.1"/>
    <property type="molecule type" value="Genomic_DNA"/>
</dbReference>
<dbReference type="Pfam" id="PF00300">
    <property type="entry name" value="His_Phos_1"/>
    <property type="match status" value="1"/>
</dbReference>
<dbReference type="OrthoDB" id="9810154at2"/>
<sequence>MAPEGPAGTAGCRLLVVRHAKAVPKDAAEDFERGLSERGRADAPEAGRWLADTGLGADLVLCSPARRTRQTWQLIAPVLPDPPPAVYDDRLYNAAPSTLVSVLGERGADLGRLMLVGHNAGIHELASALCGSGPQELLDRLRDGLPTSGVVVVDLPGGWQDLTPGEGRFTALWSPAR</sequence>
<dbReference type="CDD" id="cd07067">
    <property type="entry name" value="HP_PGM_like"/>
    <property type="match status" value="1"/>
</dbReference>
<dbReference type="AlphaFoldDB" id="A0A5P2CYS7"/>
<accession>A0A5P2CYS7</accession>
<dbReference type="Proteomes" id="UP000325211">
    <property type="component" value="Chromosome"/>
</dbReference>